<evidence type="ECO:0000313" key="2">
    <source>
        <dbReference type="Proteomes" id="UP000009168"/>
    </source>
</evidence>
<name>W7WZ71_TETTS</name>
<reference evidence="2" key="1">
    <citation type="journal article" date="2006" name="PLoS Biol.">
        <title>Macronuclear genome sequence of the ciliate Tetrahymena thermophila, a model eukaryote.</title>
        <authorList>
            <person name="Eisen J.A."/>
            <person name="Coyne R.S."/>
            <person name="Wu M."/>
            <person name="Wu D."/>
            <person name="Thiagarajan M."/>
            <person name="Wortman J.R."/>
            <person name="Badger J.H."/>
            <person name="Ren Q."/>
            <person name="Amedeo P."/>
            <person name="Jones K.M."/>
            <person name="Tallon L.J."/>
            <person name="Delcher A.L."/>
            <person name="Salzberg S.L."/>
            <person name="Silva J.C."/>
            <person name="Haas B.J."/>
            <person name="Majoros W.H."/>
            <person name="Farzad M."/>
            <person name="Carlton J.M."/>
            <person name="Smith R.K. Jr."/>
            <person name="Garg J."/>
            <person name="Pearlman R.E."/>
            <person name="Karrer K.M."/>
            <person name="Sun L."/>
            <person name="Manning G."/>
            <person name="Elde N.C."/>
            <person name="Turkewitz A.P."/>
            <person name="Asai D.J."/>
            <person name="Wilkes D.E."/>
            <person name="Wang Y."/>
            <person name="Cai H."/>
            <person name="Collins K."/>
            <person name="Stewart B.A."/>
            <person name="Lee S.R."/>
            <person name="Wilamowska K."/>
            <person name="Weinberg Z."/>
            <person name="Ruzzo W.L."/>
            <person name="Wloga D."/>
            <person name="Gaertig J."/>
            <person name="Frankel J."/>
            <person name="Tsao C.-C."/>
            <person name="Gorovsky M.A."/>
            <person name="Keeling P.J."/>
            <person name="Waller R.F."/>
            <person name="Patron N.J."/>
            <person name="Cherry J.M."/>
            <person name="Stover N.A."/>
            <person name="Krieger C.J."/>
            <person name="del Toro C."/>
            <person name="Ryder H.F."/>
            <person name="Williamson S.C."/>
            <person name="Barbeau R.A."/>
            <person name="Hamilton E.P."/>
            <person name="Orias E."/>
        </authorList>
    </citation>
    <scope>NUCLEOTIDE SEQUENCE [LARGE SCALE GENOMIC DNA]</scope>
    <source>
        <strain evidence="2">SB210</strain>
    </source>
</reference>
<sequence>MNQIETKDQVMMKKRMITIVINQEDFYFSQIQRNQSQIQNLRTKESLIKLNVFYIKYFVIFYKFNTLIILKCSQNLILENLKIQNCQVLIKLLIMSNH</sequence>
<dbReference type="Proteomes" id="UP000009168">
    <property type="component" value="Unassembled WGS sequence"/>
</dbReference>
<accession>W7WZ71</accession>
<keyword evidence="2" id="KW-1185">Reference proteome</keyword>
<dbReference type="InParanoid" id="W7WZ71"/>
<protein>
    <submittedName>
        <fullName evidence="1">Transmembrane protein, putative</fullName>
    </submittedName>
</protein>
<organism evidence="1 2">
    <name type="scientific">Tetrahymena thermophila (strain SB210)</name>
    <dbReference type="NCBI Taxonomy" id="312017"/>
    <lineage>
        <taxon>Eukaryota</taxon>
        <taxon>Sar</taxon>
        <taxon>Alveolata</taxon>
        <taxon>Ciliophora</taxon>
        <taxon>Intramacronucleata</taxon>
        <taxon>Oligohymenophorea</taxon>
        <taxon>Hymenostomatida</taxon>
        <taxon>Tetrahymenina</taxon>
        <taxon>Tetrahymenidae</taxon>
        <taxon>Tetrahymena</taxon>
    </lineage>
</organism>
<proteinExistence type="predicted"/>
<dbReference type="KEGG" id="tet:TTHERM_001431536"/>
<gene>
    <name evidence="1" type="ORF">TTHERM_001431536</name>
</gene>
<dbReference type="EMBL" id="GG662206">
    <property type="protein sequence ID" value="EWS70907.1"/>
    <property type="molecule type" value="Genomic_DNA"/>
</dbReference>
<keyword evidence="1" id="KW-0472">Membrane</keyword>
<evidence type="ECO:0000313" key="1">
    <source>
        <dbReference type="EMBL" id="EWS70907.1"/>
    </source>
</evidence>
<keyword evidence="1" id="KW-0812">Transmembrane</keyword>
<dbReference type="RefSeq" id="XP_012656558.1">
    <property type="nucleotide sequence ID" value="XM_012801104.1"/>
</dbReference>
<dbReference type="AlphaFoldDB" id="W7WZ71"/>
<dbReference type="GeneID" id="24442341"/>